<feature type="repeat" description="WD" evidence="4">
    <location>
        <begin position="440"/>
        <end position="480"/>
    </location>
</feature>
<dbReference type="FunCoup" id="E1ZIF0">
    <property type="interactions" value="1773"/>
</dbReference>
<evidence type="ECO:0000313" key="7">
    <source>
        <dbReference type="EMBL" id="EFN54147.1"/>
    </source>
</evidence>
<feature type="compositionally biased region" description="Low complexity" evidence="5">
    <location>
        <begin position="240"/>
        <end position="250"/>
    </location>
</feature>
<keyword evidence="1 4" id="KW-0853">WD repeat</keyword>
<dbReference type="InParanoid" id="E1ZIF0"/>
<feature type="repeat" description="WD" evidence="4">
    <location>
        <begin position="146"/>
        <end position="188"/>
    </location>
</feature>
<feature type="repeat" description="WD" evidence="4">
    <location>
        <begin position="69"/>
        <end position="103"/>
    </location>
</feature>
<feature type="repeat" description="WD" evidence="4">
    <location>
        <begin position="696"/>
        <end position="728"/>
    </location>
</feature>
<dbReference type="Pfam" id="PF25173">
    <property type="entry name" value="Beta-prop_WDR3_1st"/>
    <property type="match status" value="1"/>
</dbReference>
<accession>E1ZIF0</accession>
<gene>
    <name evidence="7" type="ORF">CHLNCDRAFT_36029</name>
</gene>
<dbReference type="PROSITE" id="PS50082">
    <property type="entry name" value="WD_REPEATS_2"/>
    <property type="match status" value="9"/>
</dbReference>
<feature type="region of interest" description="Disordered" evidence="5">
    <location>
        <begin position="229"/>
        <end position="258"/>
    </location>
</feature>
<evidence type="ECO:0000256" key="4">
    <source>
        <dbReference type="PROSITE-ProRule" id="PRU00221"/>
    </source>
</evidence>
<dbReference type="EMBL" id="GL433848">
    <property type="protein sequence ID" value="EFN54147.1"/>
    <property type="molecule type" value="Genomic_DNA"/>
</dbReference>
<dbReference type="Gene3D" id="2.130.10.10">
    <property type="entry name" value="YVTN repeat-like/Quinoprotein amine dehydrogenase"/>
    <property type="match status" value="4"/>
</dbReference>
<dbReference type="CDD" id="cd00200">
    <property type="entry name" value="WD40"/>
    <property type="match status" value="2"/>
</dbReference>
<dbReference type="STRING" id="554065.E1ZIF0"/>
<dbReference type="SMART" id="SM00320">
    <property type="entry name" value="WD40"/>
    <property type="match status" value="11"/>
</dbReference>
<sequence length="967" mass="102861">MVKAYLRYELAGSWGVINSPGCNVCYDRSGRHLLTASLENVSVWNIKQAVVAKTLTPPISQSGKAAGEVTQIAASPSANQVAVGHADGTVRLWDLDSGECAATFSGHRKEVSALRFSRGGALLASGSKDTDVVVWDVAGEAGLYRLRGHRGQVTDLVFVERGSRRLVSCSKDEQVKVWDLDTQHCCQTVVGHRGEVWSLDVDPSETRLATGSSDAELRVYQINAEVDEDGDDVAMTDAPGAAAGAGQQAAGQGGGRAAAGSSFLAPMGSVRRQAGERAETVRYASVPGPHGGVLLTCQSAGKVTEVYRVRSEAEAAKKMKRRRKRRREKAEKREKAAAAGGQAPEEEAGEEPDRLTAGDELQLVAAIRSKHKARSCAVVPAASASGGAGRRAAASSHVASLVLALTNNSLEVWDVREGGEQGEGGAGASGAADRAQVIDLPGHRSDVRALALASDDSLLLSASNNCVKVWNPRSGACLRTVPSGYGLCALFAPGNRHAVVGTKEGGIEIFDVATSSRVAVVGAHTGAVWSLAPLPDSSGFVSGSADHDIKFWEWGVAADPDTGAKQLAITNTRCAAPLHISGAPPPPGQAPPWAVPSLGTRDAVPAAFFLSLYGHKLPVLSMDISSDSTLLVTGSADKNIKIWGLDFGDCHRSLFAHGDSVMAVAFVPNTHYLFTAGKDRLIKYWDVDKFEQLLTLEGHCAEVWCLAVGSLGDLLVSGSHDRSLRRWERTDEPFFVEEEKERRLESLFEGDLEAADRAPLGQEDPGEEGAVGTAGRKTLETVTAADDIIEALDLATDEEERGREYEQEKASNPKAKPPVPNPLLLGLSPSAYLLRVVGRVRSSELEQALLLLPFTDALHLLGYIVGWLRVGTQVELLCRVATLLQRLHMQQLVGTPSAKPLLIELQQLLRQRVQEAKDMMGYNLAAMEHLQRSLRERQALPPAAAAATAAAAVLPLKRKVAEAAGPR</sequence>
<reference evidence="7 8" key="1">
    <citation type="journal article" date="2010" name="Plant Cell">
        <title>The Chlorella variabilis NC64A genome reveals adaptation to photosymbiosis, coevolution with viruses, and cryptic sex.</title>
        <authorList>
            <person name="Blanc G."/>
            <person name="Duncan G."/>
            <person name="Agarkova I."/>
            <person name="Borodovsky M."/>
            <person name="Gurnon J."/>
            <person name="Kuo A."/>
            <person name="Lindquist E."/>
            <person name="Lucas S."/>
            <person name="Pangilinan J."/>
            <person name="Polle J."/>
            <person name="Salamov A."/>
            <person name="Terry A."/>
            <person name="Yamada T."/>
            <person name="Dunigan D.D."/>
            <person name="Grigoriev I.V."/>
            <person name="Claverie J.M."/>
            <person name="Van Etten J.L."/>
        </authorList>
    </citation>
    <scope>NUCLEOTIDE SEQUENCE [LARGE SCALE GENOMIC DNA]</scope>
    <source>
        <strain evidence="7 8">NC64A</strain>
    </source>
</reference>
<feature type="compositionally biased region" description="Basic residues" evidence="5">
    <location>
        <begin position="318"/>
        <end position="327"/>
    </location>
</feature>
<evidence type="ECO:0000313" key="8">
    <source>
        <dbReference type="Proteomes" id="UP000008141"/>
    </source>
</evidence>
<protein>
    <recommendedName>
        <fullName evidence="6">Small-subunit processome Utp12 domain-containing protein</fullName>
    </recommendedName>
</protein>
<dbReference type="InterPro" id="IPR019775">
    <property type="entry name" value="WD40_repeat_CS"/>
</dbReference>
<feature type="domain" description="Small-subunit processome Utp12" evidence="6">
    <location>
        <begin position="830"/>
        <end position="932"/>
    </location>
</feature>
<evidence type="ECO:0000256" key="2">
    <source>
        <dbReference type="ARBA" id="ARBA00022737"/>
    </source>
</evidence>
<proteinExistence type="inferred from homology"/>
<organism evidence="8">
    <name type="scientific">Chlorella variabilis</name>
    <name type="common">Green alga</name>
    <dbReference type="NCBI Taxonomy" id="554065"/>
    <lineage>
        <taxon>Eukaryota</taxon>
        <taxon>Viridiplantae</taxon>
        <taxon>Chlorophyta</taxon>
        <taxon>core chlorophytes</taxon>
        <taxon>Trebouxiophyceae</taxon>
        <taxon>Chlorellales</taxon>
        <taxon>Chlorellaceae</taxon>
        <taxon>Chlorella clade</taxon>
        <taxon>Chlorella</taxon>
    </lineage>
</organism>
<dbReference type="eggNOG" id="KOG0306">
    <property type="taxonomic scope" value="Eukaryota"/>
</dbReference>
<dbReference type="GO" id="GO:0030515">
    <property type="term" value="F:snoRNA binding"/>
    <property type="evidence" value="ECO:0007669"/>
    <property type="project" value="TreeGrafter"/>
</dbReference>
<feature type="repeat" description="WD" evidence="4">
    <location>
        <begin position="189"/>
        <end position="223"/>
    </location>
</feature>
<dbReference type="InterPro" id="IPR036322">
    <property type="entry name" value="WD40_repeat_dom_sf"/>
</dbReference>
<dbReference type="OMA" id="MNIPLTC"/>
<dbReference type="InterPro" id="IPR051570">
    <property type="entry name" value="TBC1_cilium_biogenesis"/>
</dbReference>
<feature type="region of interest" description="Disordered" evidence="5">
    <location>
        <begin position="312"/>
        <end position="355"/>
    </location>
</feature>
<dbReference type="InterPro" id="IPR020472">
    <property type="entry name" value="WD40_PAC1"/>
</dbReference>
<keyword evidence="2" id="KW-0677">Repeat</keyword>
<dbReference type="KEGG" id="cvr:CHLNCDRAFT_36029"/>
<dbReference type="Pfam" id="PF04003">
    <property type="entry name" value="Utp12"/>
    <property type="match status" value="1"/>
</dbReference>
<feature type="repeat" description="WD" evidence="4">
    <location>
        <begin position="104"/>
        <end position="137"/>
    </location>
</feature>
<dbReference type="GO" id="GO:0030490">
    <property type="term" value="P:maturation of SSU-rRNA"/>
    <property type="evidence" value="ECO:0007669"/>
    <property type="project" value="TreeGrafter"/>
</dbReference>
<dbReference type="Proteomes" id="UP000008141">
    <property type="component" value="Unassembled WGS sequence"/>
</dbReference>
<dbReference type="PANTHER" id="PTHR19853">
    <property type="entry name" value="WD REPEAT CONTAINING PROTEIN 3 WDR3"/>
    <property type="match status" value="1"/>
</dbReference>
<feature type="repeat" description="WD" evidence="4">
    <location>
        <begin position="612"/>
        <end position="653"/>
    </location>
</feature>
<dbReference type="GeneID" id="17353880"/>
<dbReference type="SUPFAM" id="SSF50978">
    <property type="entry name" value="WD40 repeat-like"/>
    <property type="match status" value="2"/>
</dbReference>
<dbReference type="InterPro" id="IPR015943">
    <property type="entry name" value="WD40/YVTN_repeat-like_dom_sf"/>
</dbReference>
<dbReference type="FunFam" id="2.130.10.10:FF:000178">
    <property type="entry name" value="WD repeat domain 3"/>
    <property type="match status" value="1"/>
</dbReference>
<dbReference type="OrthoDB" id="407922at2759"/>
<evidence type="ECO:0000256" key="3">
    <source>
        <dbReference type="ARBA" id="ARBA00038229"/>
    </source>
</evidence>
<dbReference type="RefSeq" id="XP_005846249.1">
    <property type="nucleotide sequence ID" value="XM_005846187.1"/>
</dbReference>
<feature type="region of interest" description="Disordered" evidence="5">
    <location>
        <begin position="797"/>
        <end position="821"/>
    </location>
</feature>
<dbReference type="InterPro" id="IPR001680">
    <property type="entry name" value="WD40_rpt"/>
</dbReference>
<evidence type="ECO:0000259" key="6">
    <source>
        <dbReference type="Pfam" id="PF04003"/>
    </source>
</evidence>
<dbReference type="GO" id="GO:0034388">
    <property type="term" value="C:Pwp2p-containing subcomplex of 90S preribosome"/>
    <property type="evidence" value="ECO:0007669"/>
    <property type="project" value="TreeGrafter"/>
</dbReference>
<dbReference type="PROSITE" id="PS50294">
    <property type="entry name" value="WD_REPEATS_REGION"/>
    <property type="match status" value="8"/>
</dbReference>
<dbReference type="AlphaFoldDB" id="E1ZIF0"/>
<comment type="similarity">
    <text evidence="3">Belongs to the WD repeat WDR3/UTP12 family.</text>
</comment>
<feature type="repeat" description="WD" evidence="4">
    <location>
        <begin position="654"/>
        <end position="695"/>
    </location>
</feature>
<dbReference type="PANTHER" id="PTHR19853:SF0">
    <property type="entry name" value="WD REPEAT-CONTAINING PROTEIN 3"/>
    <property type="match status" value="1"/>
</dbReference>
<dbReference type="PROSITE" id="PS00678">
    <property type="entry name" value="WD_REPEATS_1"/>
    <property type="match status" value="2"/>
</dbReference>
<keyword evidence="8" id="KW-1185">Reference proteome</keyword>
<evidence type="ECO:0000256" key="5">
    <source>
        <dbReference type="SAM" id="MobiDB-lite"/>
    </source>
</evidence>
<feature type="compositionally biased region" description="Basic and acidic residues" evidence="5">
    <location>
        <begin position="800"/>
        <end position="811"/>
    </location>
</feature>
<name>E1ZIF0_CHLVA</name>
<evidence type="ECO:0000256" key="1">
    <source>
        <dbReference type="ARBA" id="ARBA00022574"/>
    </source>
</evidence>
<dbReference type="InterPro" id="IPR007148">
    <property type="entry name" value="SSU_processome_Utp12"/>
</dbReference>
<feature type="repeat" description="WD" evidence="4">
    <location>
        <begin position="521"/>
        <end position="553"/>
    </location>
</feature>
<dbReference type="Pfam" id="PF25172">
    <property type="entry name" value="Beta-prop_WDR3_2nd"/>
    <property type="match status" value="1"/>
</dbReference>
<dbReference type="PRINTS" id="PR00320">
    <property type="entry name" value="GPROTEINBRPT"/>
</dbReference>
<dbReference type="GO" id="GO:0032040">
    <property type="term" value="C:small-subunit processome"/>
    <property type="evidence" value="ECO:0007669"/>
    <property type="project" value="TreeGrafter"/>
</dbReference>
<dbReference type="Pfam" id="PF00400">
    <property type="entry name" value="WD40"/>
    <property type="match status" value="2"/>
</dbReference>